<dbReference type="InterPro" id="IPR029751">
    <property type="entry name" value="Ribosomal_L25_dom"/>
</dbReference>
<dbReference type="InterPro" id="IPR001021">
    <property type="entry name" value="Ribosomal_bL25_long"/>
</dbReference>
<keyword evidence="4" id="KW-0687">Ribonucleoprotein</keyword>
<gene>
    <name evidence="8" type="ORF">MNBD_NITROSPINAE02-1076</name>
</gene>
<dbReference type="NCBIfam" id="TIGR00731">
    <property type="entry name" value="bL25_bact_ctc"/>
    <property type="match status" value="1"/>
</dbReference>
<dbReference type="GO" id="GO:0003735">
    <property type="term" value="F:structural constituent of ribosome"/>
    <property type="evidence" value="ECO:0007669"/>
    <property type="project" value="InterPro"/>
</dbReference>
<evidence type="ECO:0000313" key="8">
    <source>
        <dbReference type="EMBL" id="VAX18335.1"/>
    </source>
</evidence>
<proteinExistence type="inferred from homology"/>
<accession>A0A3B1CHU5</accession>
<dbReference type="Gene3D" id="2.170.120.20">
    <property type="entry name" value="Ribosomal protein L25, beta domain"/>
    <property type="match status" value="1"/>
</dbReference>
<feature type="domain" description="Large ribosomal subunit protein bL25 L25" evidence="6">
    <location>
        <begin position="6"/>
        <end position="94"/>
    </location>
</feature>
<dbReference type="GO" id="GO:0008097">
    <property type="term" value="F:5S rRNA binding"/>
    <property type="evidence" value="ECO:0007669"/>
    <property type="project" value="InterPro"/>
</dbReference>
<reference evidence="8" key="1">
    <citation type="submission" date="2018-06" db="EMBL/GenBank/DDBJ databases">
        <authorList>
            <person name="Zhirakovskaya E."/>
        </authorList>
    </citation>
    <scope>NUCLEOTIDE SEQUENCE</scope>
</reference>
<feature type="compositionally biased region" description="Basic and acidic residues" evidence="5">
    <location>
        <begin position="204"/>
        <end position="219"/>
    </location>
</feature>
<dbReference type="InterPro" id="IPR020930">
    <property type="entry name" value="Ribosomal_uL5_bac-type"/>
</dbReference>
<evidence type="ECO:0000256" key="5">
    <source>
        <dbReference type="SAM" id="MobiDB-lite"/>
    </source>
</evidence>
<dbReference type="Pfam" id="PF14693">
    <property type="entry name" value="Ribosomal_TL5_C"/>
    <property type="match status" value="1"/>
</dbReference>
<organism evidence="8">
    <name type="scientific">hydrothermal vent metagenome</name>
    <dbReference type="NCBI Taxonomy" id="652676"/>
    <lineage>
        <taxon>unclassified sequences</taxon>
        <taxon>metagenomes</taxon>
        <taxon>ecological metagenomes</taxon>
    </lineage>
</organism>
<feature type="compositionally biased region" description="Acidic residues" evidence="5">
    <location>
        <begin position="191"/>
        <end position="202"/>
    </location>
</feature>
<dbReference type="GO" id="GO:0022625">
    <property type="term" value="C:cytosolic large ribosomal subunit"/>
    <property type="evidence" value="ECO:0007669"/>
    <property type="project" value="TreeGrafter"/>
</dbReference>
<dbReference type="SUPFAM" id="SSF50715">
    <property type="entry name" value="Ribosomal protein L25-like"/>
    <property type="match status" value="1"/>
</dbReference>
<dbReference type="InterPro" id="IPR037121">
    <property type="entry name" value="Ribosomal_bL25_C"/>
</dbReference>
<evidence type="ECO:0000256" key="3">
    <source>
        <dbReference type="ARBA" id="ARBA00022980"/>
    </source>
</evidence>
<evidence type="ECO:0000256" key="2">
    <source>
        <dbReference type="ARBA" id="ARBA00022884"/>
    </source>
</evidence>
<feature type="domain" description="Large ribosomal subunit protein bL25 beta" evidence="7">
    <location>
        <begin position="103"/>
        <end position="186"/>
    </location>
</feature>
<evidence type="ECO:0000259" key="6">
    <source>
        <dbReference type="Pfam" id="PF01386"/>
    </source>
</evidence>
<dbReference type="Gene3D" id="2.40.240.10">
    <property type="entry name" value="Ribosomal Protein L25, Chain P"/>
    <property type="match status" value="1"/>
</dbReference>
<dbReference type="PANTHER" id="PTHR33284:SF1">
    <property type="entry name" value="RIBOSOMAL PROTEIN L25_GLN-TRNA SYNTHETASE, ANTI-CODON-BINDING DOMAIN-CONTAINING PROTEIN"/>
    <property type="match status" value="1"/>
</dbReference>
<dbReference type="GO" id="GO:0006412">
    <property type="term" value="P:translation"/>
    <property type="evidence" value="ECO:0007669"/>
    <property type="project" value="InterPro"/>
</dbReference>
<dbReference type="CDD" id="cd00495">
    <property type="entry name" value="Ribosomal_L25_TL5_CTC"/>
    <property type="match status" value="1"/>
</dbReference>
<keyword evidence="1" id="KW-0699">rRNA-binding</keyword>
<name>A0A3B1CHU5_9ZZZZ</name>
<dbReference type="HAMAP" id="MF_01334">
    <property type="entry name" value="Ribosomal_bL25_CTC"/>
    <property type="match status" value="1"/>
</dbReference>
<dbReference type="InterPro" id="IPR020057">
    <property type="entry name" value="Ribosomal_bL25_b-dom"/>
</dbReference>
<evidence type="ECO:0000256" key="1">
    <source>
        <dbReference type="ARBA" id="ARBA00022730"/>
    </source>
</evidence>
<dbReference type="AlphaFoldDB" id="A0A3B1CHU5"/>
<feature type="region of interest" description="Disordered" evidence="5">
    <location>
        <begin position="183"/>
        <end position="219"/>
    </location>
</feature>
<keyword evidence="2" id="KW-0694">RNA-binding</keyword>
<keyword evidence="3" id="KW-0689">Ribosomal protein</keyword>
<evidence type="ECO:0000256" key="4">
    <source>
        <dbReference type="ARBA" id="ARBA00023274"/>
    </source>
</evidence>
<dbReference type="InterPro" id="IPR011035">
    <property type="entry name" value="Ribosomal_bL25/Gln-tRNA_synth"/>
</dbReference>
<dbReference type="Pfam" id="PF01386">
    <property type="entry name" value="Ribosomal_L25p"/>
    <property type="match status" value="1"/>
</dbReference>
<dbReference type="PANTHER" id="PTHR33284">
    <property type="entry name" value="RIBOSOMAL PROTEIN L25/GLN-TRNA SYNTHETASE, ANTI-CODON-BINDING DOMAIN-CONTAINING PROTEIN"/>
    <property type="match status" value="1"/>
</dbReference>
<evidence type="ECO:0000259" key="7">
    <source>
        <dbReference type="Pfam" id="PF14693"/>
    </source>
</evidence>
<sequence>MSETLLNGEVRKVGRKGPARRLRANGFLPGIVYGQGDNVAVTVTSRDVLKILEQRGGTNKIISTKFEGDNKERHVMIKYLDFHPISDLLLHIDLLEIDIRKPVRIVVAIEFTGVAKGVKEQGGQLFTSLLKLNIECMPNDIPDVITVQVDEMVTGEVKQVKDLDIPPRVTVLDNPDERVVTVAEPKVEADSVAEGEEGEAEGAGEAKPDEKADSKPDGK</sequence>
<dbReference type="EMBL" id="UOGE01000034">
    <property type="protein sequence ID" value="VAX18335.1"/>
    <property type="molecule type" value="Genomic_DNA"/>
</dbReference>
<dbReference type="InterPro" id="IPR020056">
    <property type="entry name" value="Rbsml_bL25/Gln-tRNA_synth_N"/>
</dbReference>
<protein>
    <submittedName>
        <fullName evidence="8">Uncharacterized protein</fullName>
    </submittedName>
</protein>